<dbReference type="GO" id="GO:0005694">
    <property type="term" value="C:chromosome"/>
    <property type="evidence" value="ECO:0007669"/>
    <property type="project" value="UniProtKB-ARBA"/>
</dbReference>
<evidence type="ECO:0000256" key="7">
    <source>
        <dbReference type="ARBA" id="ARBA00022833"/>
    </source>
</evidence>
<dbReference type="PANTHER" id="PTHR16515">
    <property type="entry name" value="PR DOMAIN ZINC FINGER PROTEIN"/>
    <property type="match status" value="1"/>
</dbReference>
<feature type="region of interest" description="Disordered" evidence="12">
    <location>
        <begin position="1"/>
        <end position="33"/>
    </location>
</feature>
<keyword evidence="7" id="KW-0862">Zinc</keyword>
<comment type="subcellular location">
    <subcellularLocation>
        <location evidence="2">Nucleus</location>
    </subcellularLocation>
</comment>
<dbReference type="FunFam" id="3.30.160.60:FF:000200">
    <property type="entry name" value="zinc finger protein 510 isoform X2"/>
    <property type="match status" value="1"/>
</dbReference>
<dbReference type="GO" id="GO:0005634">
    <property type="term" value="C:nucleus"/>
    <property type="evidence" value="ECO:0007669"/>
    <property type="project" value="UniProtKB-SubCell"/>
</dbReference>
<dbReference type="Pfam" id="PF13912">
    <property type="entry name" value="zf-C2H2_6"/>
    <property type="match status" value="1"/>
</dbReference>
<dbReference type="SMART" id="SM00355">
    <property type="entry name" value="ZnF_C2H2"/>
    <property type="match status" value="5"/>
</dbReference>
<comment type="function">
    <text evidence="1">May be involved in transcriptional regulation.</text>
</comment>
<keyword evidence="9" id="KW-0238">DNA-binding</keyword>
<feature type="region of interest" description="Disordered" evidence="12">
    <location>
        <begin position="61"/>
        <end position="146"/>
    </location>
</feature>
<dbReference type="InterPro" id="IPR036236">
    <property type="entry name" value="Znf_C2H2_sf"/>
</dbReference>
<proteinExistence type="inferred from homology"/>
<dbReference type="InterPro" id="IPR050331">
    <property type="entry name" value="Zinc_finger"/>
</dbReference>
<dbReference type="FunFam" id="3.30.160.60:FF:001732">
    <property type="entry name" value="Zgc:162936"/>
    <property type="match status" value="1"/>
</dbReference>
<evidence type="ECO:0000256" key="11">
    <source>
        <dbReference type="ARBA" id="ARBA00023242"/>
    </source>
</evidence>
<dbReference type="FunFam" id="3.30.160.60:FF:000869">
    <property type="entry name" value="Zinc finger protein 213"/>
    <property type="match status" value="1"/>
</dbReference>
<dbReference type="FunFam" id="3.30.160.60:FF:000690">
    <property type="entry name" value="Zinc finger protein 354C"/>
    <property type="match status" value="1"/>
</dbReference>
<keyword evidence="4" id="KW-0479">Metal-binding</keyword>
<evidence type="ECO:0000256" key="12">
    <source>
        <dbReference type="SAM" id="MobiDB-lite"/>
    </source>
</evidence>
<dbReference type="Gene3D" id="3.30.160.60">
    <property type="entry name" value="Classic Zinc Finger"/>
    <property type="match status" value="6"/>
</dbReference>
<evidence type="ECO:0000313" key="13">
    <source>
        <dbReference type="Ensembl" id="ENSCMUP00000034698.1"/>
    </source>
</evidence>
<dbReference type="PROSITE" id="PS50157">
    <property type="entry name" value="ZINC_FINGER_C2H2_2"/>
    <property type="match status" value="5"/>
</dbReference>
<dbReference type="GO" id="GO:0045893">
    <property type="term" value="P:positive regulation of DNA-templated transcription"/>
    <property type="evidence" value="ECO:0007669"/>
    <property type="project" value="UniProtKB-ARBA"/>
</dbReference>
<evidence type="ECO:0000256" key="1">
    <source>
        <dbReference type="ARBA" id="ARBA00003767"/>
    </source>
</evidence>
<reference evidence="14" key="1">
    <citation type="submission" date="2019-10" db="EMBL/GenBank/DDBJ databases">
        <title>Corvus moneduloides (New Caledonian crow) genome, bCorMon1, primary haplotype.</title>
        <authorList>
            <person name="Rutz C."/>
            <person name="Fungtammasan C."/>
            <person name="Mountcastle J."/>
            <person name="Formenti G."/>
            <person name="Chow W."/>
            <person name="Howe K."/>
            <person name="Steele M.P."/>
            <person name="Fernandes J."/>
            <person name="Gilbert M.T.P."/>
            <person name="Fedrigo O."/>
            <person name="Jarvis E.D."/>
            <person name="Gemmell N."/>
        </authorList>
    </citation>
    <scope>NUCLEOTIDE SEQUENCE [LARGE SCALE GENOMIC DNA]</scope>
</reference>
<dbReference type="PROSITE" id="PS00028">
    <property type="entry name" value="ZINC_FINGER_C2H2_1"/>
    <property type="match status" value="5"/>
</dbReference>
<dbReference type="AlphaFoldDB" id="A0A8U7NRS0"/>
<dbReference type="GO" id="GO:0008270">
    <property type="term" value="F:zinc ion binding"/>
    <property type="evidence" value="ECO:0007669"/>
    <property type="project" value="UniProtKB-KW"/>
</dbReference>
<dbReference type="GO" id="GO:0043565">
    <property type="term" value="F:sequence-specific DNA binding"/>
    <property type="evidence" value="ECO:0007669"/>
    <property type="project" value="UniProtKB-ARBA"/>
</dbReference>
<evidence type="ECO:0000256" key="4">
    <source>
        <dbReference type="ARBA" id="ARBA00022723"/>
    </source>
</evidence>
<evidence type="ECO:0000256" key="2">
    <source>
        <dbReference type="ARBA" id="ARBA00004123"/>
    </source>
</evidence>
<keyword evidence="5" id="KW-0677">Repeat</keyword>
<dbReference type="Pfam" id="PF00096">
    <property type="entry name" value="zf-C2H2"/>
    <property type="match status" value="5"/>
</dbReference>
<organism evidence="13 14">
    <name type="scientific">Corvus moneduloides</name>
    <name type="common">New Caledonian crow</name>
    <dbReference type="NCBI Taxonomy" id="1196302"/>
    <lineage>
        <taxon>Eukaryota</taxon>
        <taxon>Metazoa</taxon>
        <taxon>Chordata</taxon>
        <taxon>Craniata</taxon>
        <taxon>Vertebrata</taxon>
        <taxon>Euteleostomi</taxon>
        <taxon>Archelosauria</taxon>
        <taxon>Archosauria</taxon>
        <taxon>Dinosauria</taxon>
        <taxon>Saurischia</taxon>
        <taxon>Theropoda</taxon>
        <taxon>Coelurosauria</taxon>
        <taxon>Aves</taxon>
        <taxon>Neognathae</taxon>
        <taxon>Neoaves</taxon>
        <taxon>Telluraves</taxon>
        <taxon>Australaves</taxon>
        <taxon>Passeriformes</taxon>
        <taxon>Corvoidea</taxon>
        <taxon>Corvidae</taxon>
        <taxon>Corvus</taxon>
    </lineage>
</organism>
<keyword evidence="10" id="KW-0804">Transcription</keyword>
<dbReference type="SUPFAM" id="SSF57667">
    <property type="entry name" value="beta-beta-alpha zinc fingers"/>
    <property type="match status" value="3"/>
</dbReference>
<dbReference type="Ensembl" id="ENSCMUT00000037879.1">
    <property type="protein sequence ID" value="ENSCMUP00000034698.1"/>
    <property type="gene ID" value="ENSCMUG00000017423.1"/>
</dbReference>
<accession>A0A8U7NRS0</accession>
<reference evidence="13" key="3">
    <citation type="submission" date="2025-09" db="UniProtKB">
        <authorList>
            <consortium name="Ensembl"/>
        </authorList>
    </citation>
    <scope>IDENTIFICATION</scope>
</reference>
<dbReference type="FunFam" id="3.30.160.60:FF:002343">
    <property type="entry name" value="Zinc finger protein 33A"/>
    <property type="match status" value="2"/>
</dbReference>
<dbReference type="Proteomes" id="UP000694553">
    <property type="component" value="Unassembled WGS sequence"/>
</dbReference>
<dbReference type="PANTHER" id="PTHR16515:SF57">
    <property type="entry name" value="ZINC FINGER PROTEIN 154-LIKE"/>
    <property type="match status" value="1"/>
</dbReference>
<comment type="similarity">
    <text evidence="3">Belongs to the krueppel C2H2-type zinc-finger protein family.</text>
</comment>
<protein>
    <submittedName>
        <fullName evidence="13">Uncharacterized protein</fullName>
    </submittedName>
</protein>
<keyword evidence="14" id="KW-1185">Reference proteome</keyword>
<evidence type="ECO:0000256" key="5">
    <source>
        <dbReference type="ARBA" id="ARBA00022737"/>
    </source>
</evidence>
<evidence type="ECO:0000256" key="10">
    <source>
        <dbReference type="ARBA" id="ARBA00023163"/>
    </source>
</evidence>
<keyword evidence="6" id="KW-0863">Zinc-finger</keyword>
<reference evidence="13" key="2">
    <citation type="submission" date="2025-08" db="UniProtKB">
        <authorList>
            <consortium name="Ensembl"/>
        </authorList>
    </citation>
    <scope>IDENTIFICATION</scope>
</reference>
<name>A0A8U7NRS0_CORMO</name>
<keyword evidence="8" id="KW-0805">Transcription regulation</keyword>
<evidence type="ECO:0000256" key="6">
    <source>
        <dbReference type="ARBA" id="ARBA00022771"/>
    </source>
</evidence>
<keyword evidence="11" id="KW-0539">Nucleus</keyword>
<evidence type="ECO:0000256" key="3">
    <source>
        <dbReference type="ARBA" id="ARBA00006991"/>
    </source>
</evidence>
<evidence type="ECO:0000313" key="14">
    <source>
        <dbReference type="Proteomes" id="UP000694553"/>
    </source>
</evidence>
<evidence type="ECO:0000256" key="8">
    <source>
        <dbReference type="ARBA" id="ARBA00023015"/>
    </source>
</evidence>
<sequence length="321" mass="35427">QGSPGSLEERTPVTPRAPKWGAQRGGSAAIRGTLNMPLSPLSCSISQPSIAPGCRTTPLPTPSCQGRTGGISFPFPVAQRQIPSSPCPSSPRQGAEDGAQGGQIPAAEPGGRGRFERLHGAGIQRGGKAPEIPQEEGLETQGRRCSQRSELVVHEQLHDGEKPHMCGECGKSFRWSSNLINHQRIHTGERPYECGECGKSFSQRCTLIQHQRFHTGKGPYECGECEKSFVTISNLRIHQRIHTGERPYECPECGKRFHTSSTLLLHQRIHTDERPFRCPDCRKGFKQNSHLVTHWQIHTGERPYECPQCGKSFSQTKAKVL</sequence>
<dbReference type="InterPro" id="IPR013087">
    <property type="entry name" value="Znf_C2H2_type"/>
</dbReference>
<evidence type="ECO:0000256" key="9">
    <source>
        <dbReference type="ARBA" id="ARBA00023125"/>
    </source>
</evidence>